<feature type="region of interest" description="Disordered" evidence="1">
    <location>
        <begin position="1"/>
        <end position="26"/>
    </location>
</feature>
<dbReference type="FunFam" id="1.25.40.180:FF:000014">
    <property type="entry name" value="Putative regulator of nonsense transcripts 2"/>
    <property type="match status" value="1"/>
</dbReference>
<dbReference type="PANTHER" id="PTHR12839">
    <property type="entry name" value="NONSENSE-MEDIATED MRNA DECAY PROTEIN 2 UP-FRAMESHIFT SUPPRESSOR 2"/>
    <property type="match status" value="1"/>
</dbReference>
<dbReference type="EMBL" id="JABDTM020024459">
    <property type="protein sequence ID" value="KAH0814265.1"/>
    <property type="molecule type" value="Genomic_DNA"/>
</dbReference>
<sequence length="698" mass="80371">MTVTETAEHDGESEKNGGGSVSEDDKNILTSYIQEVEERFQSKQELRTANQNAVNTRPSESYFTKLDSSLKKNTAFVKKIKNFSATQLETYLKDMSGLNLSKYISEIAAAIVDAKLKMTDVAAAVKMCSILHQTYADFSQHLFENWQKTLSFKVGEKIPNPSKLRVDLRFYAELVQASVFNNKNAFTLLGNVITTLVNMDKDEHYNCSIILSFCKHCGEDYAGLVPRKMKELSEKLEKSIPKSTFLPPEKQQNVRTLLRDYYMSLSKHLVKDHQEIQNFEKQNIRILQTKGELSQERKDKLESLHSAYDKLLTSTQSFAEILDEDMPTLKNQTVMKNDESMIVTGAGPDLDESALANIENVWCDIETQRFYCELPELQAFLPTSFINKQSPPPADSVTEEVLDSEIPTEELEDDEQIEEVAAVPEDEPEDATTTNASNKIVLEAFLNSLPNCVNREMIDNAAIDFLVTLNNKHNRKKLVRALFGVNRTRLDLLPFYARFVAILRPALPEVGNELCQMLRQDFKYHVRKKDQINIESKIKVVRFIGELVKFELYSKIEALYCLKVLLFDFSHHHIEMACNLLEVCGRFLYCSPDSHQRTKVYLEQMMRKKAVMALDSRYVTQIENAYYYVNPPDVTITKKERPIMHQFIRKLLFQDLQKNNTDKIMRLIRKVDWSTEEISAYSIKCLSSAHNVKYFNIR</sequence>
<gene>
    <name evidence="3" type="ORF">GEV33_008527</name>
</gene>
<feature type="compositionally biased region" description="Basic and acidic residues" evidence="1">
    <location>
        <begin position="1"/>
        <end position="15"/>
    </location>
</feature>
<dbReference type="SUPFAM" id="SSF48371">
    <property type="entry name" value="ARM repeat"/>
    <property type="match status" value="3"/>
</dbReference>
<dbReference type="AlphaFoldDB" id="A0A8J6LAM3"/>
<dbReference type="Proteomes" id="UP000719412">
    <property type="component" value="Unassembled WGS sequence"/>
</dbReference>
<evidence type="ECO:0000313" key="3">
    <source>
        <dbReference type="EMBL" id="KAH0814265.1"/>
    </source>
</evidence>
<dbReference type="GO" id="GO:0005737">
    <property type="term" value="C:cytoplasm"/>
    <property type="evidence" value="ECO:0007669"/>
    <property type="project" value="TreeGrafter"/>
</dbReference>
<dbReference type="Pfam" id="PF02854">
    <property type="entry name" value="MIF4G"/>
    <property type="match status" value="2"/>
</dbReference>
<reference evidence="3" key="2">
    <citation type="submission" date="2021-08" db="EMBL/GenBank/DDBJ databases">
        <authorList>
            <person name="Eriksson T."/>
        </authorList>
    </citation>
    <scope>NUCLEOTIDE SEQUENCE</scope>
    <source>
        <strain evidence="3">Stoneville</strain>
        <tissue evidence="3">Whole head</tissue>
    </source>
</reference>
<accession>A0A8J6LAM3</accession>
<proteinExistence type="predicted"/>
<keyword evidence="4" id="KW-1185">Reference proteome</keyword>
<organism evidence="3 4">
    <name type="scientific">Tenebrio molitor</name>
    <name type="common">Yellow mealworm beetle</name>
    <dbReference type="NCBI Taxonomy" id="7067"/>
    <lineage>
        <taxon>Eukaryota</taxon>
        <taxon>Metazoa</taxon>
        <taxon>Ecdysozoa</taxon>
        <taxon>Arthropoda</taxon>
        <taxon>Hexapoda</taxon>
        <taxon>Insecta</taxon>
        <taxon>Pterygota</taxon>
        <taxon>Neoptera</taxon>
        <taxon>Endopterygota</taxon>
        <taxon>Coleoptera</taxon>
        <taxon>Polyphaga</taxon>
        <taxon>Cucujiformia</taxon>
        <taxon>Tenebrionidae</taxon>
        <taxon>Tenebrio</taxon>
    </lineage>
</organism>
<feature type="domain" description="MIF4G" evidence="2">
    <location>
        <begin position="70"/>
        <end position="268"/>
    </location>
</feature>
<dbReference type="GO" id="GO:0003723">
    <property type="term" value="F:RNA binding"/>
    <property type="evidence" value="ECO:0007669"/>
    <property type="project" value="InterPro"/>
</dbReference>
<evidence type="ECO:0000259" key="2">
    <source>
        <dbReference type="SMART" id="SM00543"/>
    </source>
</evidence>
<dbReference type="InterPro" id="IPR039762">
    <property type="entry name" value="Nmd2/UPF2"/>
</dbReference>
<dbReference type="PANTHER" id="PTHR12839:SF7">
    <property type="entry name" value="REGULATOR OF NONSENSE TRANSCRIPTS 2"/>
    <property type="match status" value="1"/>
</dbReference>
<dbReference type="InterPro" id="IPR016024">
    <property type="entry name" value="ARM-type_fold"/>
</dbReference>
<dbReference type="GO" id="GO:0000184">
    <property type="term" value="P:nuclear-transcribed mRNA catabolic process, nonsense-mediated decay"/>
    <property type="evidence" value="ECO:0007669"/>
    <property type="project" value="InterPro"/>
</dbReference>
<dbReference type="SMART" id="SM00543">
    <property type="entry name" value="MIF4G"/>
    <property type="match status" value="2"/>
</dbReference>
<dbReference type="Gene3D" id="1.25.40.180">
    <property type="match status" value="3"/>
</dbReference>
<comment type="caution">
    <text evidence="3">The sequence shown here is derived from an EMBL/GenBank/DDBJ whole genome shotgun (WGS) entry which is preliminary data.</text>
</comment>
<reference evidence="3" key="1">
    <citation type="journal article" date="2020" name="J Insects Food Feed">
        <title>The yellow mealworm (Tenebrio molitor) genome: a resource for the emerging insects as food and feed industry.</title>
        <authorList>
            <person name="Eriksson T."/>
            <person name="Andere A."/>
            <person name="Kelstrup H."/>
            <person name="Emery V."/>
            <person name="Picard C."/>
        </authorList>
    </citation>
    <scope>NUCLEOTIDE SEQUENCE</scope>
    <source>
        <strain evidence="3">Stoneville</strain>
        <tissue evidence="3">Whole head</tissue>
    </source>
</reference>
<dbReference type="FunFam" id="1.25.40.180:FF:000015">
    <property type="entry name" value="regulator of nonsense transcripts 2 isoform X1"/>
    <property type="match status" value="1"/>
</dbReference>
<protein>
    <recommendedName>
        <fullName evidence="2">MIF4G domain-containing protein</fullName>
    </recommendedName>
</protein>
<evidence type="ECO:0000313" key="4">
    <source>
        <dbReference type="Proteomes" id="UP000719412"/>
    </source>
</evidence>
<name>A0A8J6LAM3_TENMO</name>
<feature type="domain" description="MIF4G" evidence="2">
    <location>
        <begin position="443"/>
        <end position="632"/>
    </location>
</feature>
<dbReference type="GO" id="GO:0035145">
    <property type="term" value="C:exon-exon junction complex"/>
    <property type="evidence" value="ECO:0007669"/>
    <property type="project" value="TreeGrafter"/>
</dbReference>
<dbReference type="InterPro" id="IPR003890">
    <property type="entry name" value="MIF4G-like_typ-3"/>
</dbReference>
<evidence type="ECO:0000256" key="1">
    <source>
        <dbReference type="SAM" id="MobiDB-lite"/>
    </source>
</evidence>